<feature type="domain" description="Transcription regulator TrmB N-terminal" evidence="1">
    <location>
        <begin position="9"/>
        <end position="61"/>
    </location>
</feature>
<sequence>MSIKNNIVELLVKEELTSSEISERLGVKSDKIWVYLNTLFKENKVERITDKKPYVYRAITPLARLRRLIKLMNEKMDFIKPAINEDLELIEQIEEMIK</sequence>
<name>A0A0F8YZB9_9ZZZZ</name>
<organism evidence="2">
    <name type="scientific">marine sediment metagenome</name>
    <dbReference type="NCBI Taxonomy" id="412755"/>
    <lineage>
        <taxon>unclassified sequences</taxon>
        <taxon>metagenomes</taxon>
        <taxon>ecological metagenomes</taxon>
    </lineage>
</organism>
<proteinExistence type="predicted"/>
<reference evidence="2" key="1">
    <citation type="journal article" date="2015" name="Nature">
        <title>Complex archaea that bridge the gap between prokaryotes and eukaryotes.</title>
        <authorList>
            <person name="Spang A."/>
            <person name="Saw J.H."/>
            <person name="Jorgensen S.L."/>
            <person name="Zaremba-Niedzwiedzka K."/>
            <person name="Martijn J."/>
            <person name="Lind A.E."/>
            <person name="van Eijk R."/>
            <person name="Schleper C."/>
            <person name="Guy L."/>
            <person name="Ettema T.J."/>
        </authorList>
    </citation>
    <scope>NUCLEOTIDE SEQUENCE</scope>
</reference>
<dbReference type="InterPro" id="IPR002831">
    <property type="entry name" value="Tscrpt_reg_TrmB_N"/>
</dbReference>
<dbReference type="InterPro" id="IPR036388">
    <property type="entry name" value="WH-like_DNA-bd_sf"/>
</dbReference>
<accession>A0A0F8YZB9</accession>
<dbReference type="InterPro" id="IPR011991">
    <property type="entry name" value="ArsR-like_HTH"/>
</dbReference>
<evidence type="ECO:0000313" key="2">
    <source>
        <dbReference type="EMBL" id="KKK86773.1"/>
    </source>
</evidence>
<dbReference type="Gene3D" id="1.10.10.10">
    <property type="entry name" value="Winged helix-like DNA-binding domain superfamily/Winged helix DNA-binding domain"/>
    <property type="match status" value="1"/>
</dbReference>
<dbReference type="EMBL" id="LAZR01050696">
    <property type="protein sequence ID" value="KKK86773.1"/>
    <property type="molecule type" value="Genomic_DNA"/>
</dbReference>
<dbReference type="AlphaFoldDB" id="A0A0F8YZB9"/>
<dbReference type="SUPFAM" id="SSF46785">
    <property type="entry name" value="Winged helix' DNA-binding domain"/>
    <property type="match status" value="1"/>
</dbReference>
<protein>
    <recommendedName>
        <fullName evidence="1">Transcription regulator TrmB N-terminal domain-containing protein</fullName>
    </recommendedName>
</protein>
<dbReference type="CDD" id="cd00090">
    <property type="entry name" value="HTH_ARSR"/>
    <property type="match status" value="1"/>
</dbReference>
<gene>
    <name evidence="2" type="ORF">LCGC14_2759850</name>
</gene>
<dbReference type="Pfam" id="PF01978">
    <property type="entry name" value="TrmB"/>
    <property type="match status" value="1"/>
</dbReference>
<evidence type="ECO:0000259" key="1">
    <source>
        <dbReference type="Pfam" id="PF01978"/>
    </source>
</evidence>
<dbReference type="InterPro" id="IPR036390">
    <property type="entry name" value="WH_DNA-bd_sf"/>
</dbReference>
<comment type="caution">
    <text evidence="2">The sequence shown here is derived from an EMBL/GenBank/DDBJ whole genome shotgun (WGS) entry which is preliminary data.</text>
</comment>